<keyword evidence="1" id="KW-0472">Membrane</keyword>
<dbReference type="PANTHER" id="PTHR34475">
    <property type="match status" value="1"/>
</dbReference>
<dbReference type="InterPro" id="IPR013783">
    <property type="entry name" value="Ig-like_fold"/>
</dbReference>
<name>A0A2M7VFK1_9BACT</name>
<feature type="transmembrane region" description="Helical" evidence="1">
    <location>
        <begin position="117"/>
        <end position="139"/>
    </location>
</feature>
<dbReference type="Gene3D" id="2.60.40.10">
    <property type="entry name" value="Immunoglobulins"/>
    <property type="match status" value="1"/>
</dbReference>
<dbReference type="Proteomes" id="UP000230405">
    <property type="component" value="Unassembled WGS sequence"/>
</dbReference>
<dbReference type="EMBL" id="PFPO01000030">
    <property type="protein sequence ID" value="PIZ99397.1"/>
    <property type="molecule type" value="Genomic_DNA"/>
</dbReference>
<dbReference type="Gene3D" id="1.10.260.40">
    <property type="entry name" value="lambda repressor-like DNA-binding domains"/>
    <property type="match status" value="1"/>
</dbReference>
<evidence type="ECO:0000313" key="3">
    <source>
        <dbReference type="Proteomes" id="UP000230405"/>
    </source>
</evidence>
<dbReference type="InterPro" id="IPR050400">
    <property type="entry name" value="Bact_Cytoskel_RodZ"/>
</dbReference>
<sequence>MAIFTTKKIVWHQTVPEALKRAREQAGFDLLTCAKKLSIQVKYLEALEDGAYEQLPGEIYVRQWLRAYGVFLNLDHKWLIKEYQKERGVQIQFISFDRPEIKINSWLNFITPRKLQLFGLGLIGLAIFVYLTQQVFFLMRPPQLTVVEPPNNFITNERMINIIGRTEQEAEVRINDQMALLDQSGNFSAAINLAPGINILEIVAIKKRGQPSRVVISVMRQTPQVQSGNQVSKGSDNPVIR</sequence>
<dbReference type="Pfam" id="PF09136">
    <property type="entry name" value="Glucodextran_B"/>
    <property type="match status" value="1"/>
</dbReference>
<evidence type="ECO:0008006" key="4">
    <source>
        <dbReference type="Google" id="ProtNLM"/>
    </source>
</evidence>
<protein>
    <recommendedName>
        <fullName evidence="4">HTH cro/C1-type domain-containing protein</fullName>
    </recommendedName>
</protein>
<evidence type="ECO:0000256" key="1">
    <source>
        <dbReference type="SAM" id="Phobius"/>
    </source>
</evidence>
<dbReference type="AlphaFoldDB" id="A0A2M7VFK1"/>
<proteinExistence type="predicted"/>
<dbReference type="Pfam" id="PF13413">
    <property type="entry name" value="HTH_25"/>
    <property type="match status" value="1"/>
</dbReference>
<dbReference type="InterPro" id="IPR010982">
    <property type="entry name" value="Lambda_DNA-bd_dom_sf"/>
</dbReference>
<organism evidence="2 3">
    <name type="scientific">Candidatus Komeilibacteria bacterium CG_4_10_14_0_2_um_filter_37_10</name>
    <dbReference type="NCBI Taxonomy" id="1974470"/>
    <lineage>
        <taxon>Bacteria</taxon>
        <taxon>Candidatus Komeiliibacteriota</taxon>
    </lineage>
</organism>
<evidence type="ECO:0000313" key="2">
    <source>
        <dbReference type="EMBL" id="PIZ99397.1"/>
    </source>
</evidence>
<gene>
    <name evidence="2" type="ORF">COX77_01675</name>
</gene>
<keyword evidence="1" id="KW-1133">Transmembrane helix</keyword>
<dbReference type="PANTHER" id="PTHR34475:SF1">
    <property type="entry name" value="CYTOSKELETON PROTEIN RODZ"/>
    <property type="match status" value="1"/>
</dbReference>
<reference evidence="3" key="1">
    <citation type="submission" date="2017-09" db="EMBL/GenBank/DDBJ databases">
        <title>Depth-based differentiation of microbial function through sediment-hosted aquifers and enrichment of novel symbionts in the deep terrestrial subsurface.</title>
        <authorList>
            <person name="Probst A.J."/>
            <person name="Ladd B."/>
            <person name="Jarett J.K."/>
            <person name="Geller-Mcgrath D.E."/>
            <person name="Sieber C.M.K."/>
            <person name="Emerson J.B."/>
            <person name="Anantharaman K."/>
            <person name="Thomas B.C."/>
            <person name="Malmstrom R."/>
            <person name="Stieglmeier M."/>
            <person name="Klingl A."/>
            <person name="Woyke T."/>
            <person name="Ryan C.M."/>
            <person name="Banfield J.F."/>
        </authorList>
    </citation>
    <scope>NUCLEOTIDE SEQUENCE [LARGE SCALE GENOMIC DNA]</scope>
</reference>
<dbReference type="GO" id="GO:0003677">
    <property type="term" value="F:DNA binding"/>
    <property type="evidence" value="ECO:0007669"/>
    <property type="project" value="InterPro"/>
</dbReference>
<keyword evidence="1" id="KW-0812">Transmembrane</keyword>
<comment type="caution">
    <text evidence="2">The sequence shown here is derived from an EMBL/GenBank/DDBJ whole genome shotgun (WGS) entry which is preliminary data.</text>
</comment>
<accession>A0A2M7VFK1</accession>